<evidence type="ECO:0008006" key="8">
    <source>
        <dbReference type="Google" id="ProtNLM"/>
    </source>
</evidence>
<dbReference type="GO" id="GO:0005794">
    <property type="term" value="C:Golgi apparatus"/>
    <property type="evidence" value="ECO:0007669"/>
    <property type="project" value="UniProtKB-SubCell"/>
</dbReference>
<keyword evidence="7" id="KW-1185">Reference proteome</keyword>
<organism evidence="6 7">
    <name type="scientific">Aspergillus turcosus</name>
    <dbReference type="NCBI Taxonomy" id="1245748"/>
    <lineage>
        <taxon>Eukaryota</taxon>
        <taxon>Fungi</taxon>
        <taxon>Dikarya</taxon>
        <taxon>Ascomycota</taxon>
        <taxon>Pezizomycotina</taxon>
        <taxon>Eurotiomycetes</taxon>
        <taxon>Eurotiomycetidae</taxon>
        <taxon>Eurotiales</taxon>
        <taxon>Aspergillaceae</taxon>
        <taxon>Aspergillus</taxon>
        <taxon>Aspergillus subgen. Fumigati</taxon>
    </lineage>
</organism>
<dbReference type="SUPFAM" id="SSF53448">
    <property type="entry name" value="Nucleotide-diphospho-sugar transferases"/>
    <property type="match status" value="1"/>
</dbReference>
<dbReference type="STRING" id="1245748.A0A3R7F0P1"/>
<evidence type="ECO:0000256" key="3">
    <source>
        <dbReference type="ARBA" id="ARBA00009105"/>
    </source>
</evidence>
<dbReference type="GO" id="GO:0000026">
    <property type="term" value="F:alpha-1,2-mannosyltransferase activity"/>
    <property type="evidence" value="ECO:0007669"/>
    <property type="project" value="TreeGrafter"/>
</dbReference>
<evidence type="ECO:0000313" key="6">
    <source>
        <dbReference type="EMBL" id="RLL93082.1"/>
    </source>
</evidence>
<evidence type="ECO:0000256" key="2">
    <source>
        <dbReference type="ARBA" id="ARBA00004922"/>
    </source>
</evidence>
<reference evidence="6 7" key="1">
    <citation type="submission" date="2018-08" db="EMBL/GenBank/DDBJ databases">
        <title>Draft genome sequences of two Aspergillus turcosus clinical strains isolated from bronchoalveolar lavage fluid: one azole-susceptible and the other azole-resistant.</title>
        <authorList>
            <person name="Parent-Michaud M."/>
            <person name="Dufresne P.J."/>
            <person name="Fournier E."/>
            <person name="Martineau C."/>
            <person name="Moreira S."/>
            <person name="Perkins V."/>
            <person name="De Repentigny L."/>
            <person name="Dufresne S.F."/>
        </authorList>
    </citation>
    <scope>NUCLEOTIDE SEQUENCE [LARGE SCALE GENOMIC DNA]</scope>
    <source>
        <strain evidence="6">HMR AF 1038</strain>
    </source>
</reference>
<dbReference type="PANTHER" id="PTHR31646">
    <property type="entry name" value="ALPHA-1,2-MANNOSYLTRANSFERASE MNN2"/>
    <property type="match status" value="1"/>
</dbReference>
<comment type="subcellular location">
    <subcellularLocation>
        <location evidence="1">Golgi apparatus</location>
    </subcellularLocation>
</comment>
<dbReference type="InterPro" id="IPR029044">
    <property type="entry name" value="Nucleotide-diphossugar_trans"/>
</dbReference>
<comment type="pathway">
    <text evidence="2">Protein modification; protein glycosylation.</text>
</comment>
<dbReference type="GO" id="GO:0046354">
    <property type="term" value="P:mannan biosynthetic process"/>
    <property type="evidence" value="ECO:0007669"/>
    <property type="project" value="TreeGrafter"/>
</dbReference>
<evidence type="ECO:0000256" key="4">
    <source>
        <dbReference type="ARBA" id="ARBA00022679"/>
    </source>
</evidence>
<dbReference type="PANTHER" id="PTHR31646:SF5">
    <property type="entry name" value="(MNN2), PUTATIVE (AFU_ORTHOLOGUE AFUA_6G04450)-RELATED"/>
    <property type="match status" value="1"/>
</dbReference>
<dbReference type="AlphaFoldDB" id="A0A3R7F0P1"/>
<accession>A0A3R7F0P1</accession>
<evidence type="ECO:0000256" key="1">
    <source>
        <dbReference type="ARBA" id="ARBA00004555"/>
    </source>
</evidence>
<gene>
    <name evidence="6" type="ORF">CFD26_100916</name>
</gene>
<name>A0A3R7F0P1_9EURO</name>
<evidence type="ECO:0000256" key="5">
    <source>
        <dbReference type="ARBA" id="ARBA00023034"/>
    </source>
</evidence>
<proteinExistence type="inferred from homology"/>
<dbReference type="OrthoDB" id="4484309at2759"/>
<dbReference type="Proteomes" id="UP000215289">
    <property type="component" value="Unassembled WGS sequence"/>
</dbReference>
<dbReference type="InterPro" id="IPR022751">
    <property type="entry name" value="Alpha_mannosyltransferase"/>
</dbReference>
<dbReference type="EMBL" id="NIDN02000410">
    <property type="protein sequence ID" value="RLL93082.1"/>
    <property type="molecule type" value="Genomic_DNA"/>
</dbReference>
<evidence type="ECO:0000313" key="7">
    <source>
        <dbReference type="Proteomes" id="UP000215289"/>
    </source>
</evidence>
<keyword evidence="5" id="KW-0333">Golgi apparatus</keyword>
<sequence>MHVRRKRESIQMMTRPRQQFRRRNIFIALGLVAIATWLLSGSQSPQSGVTTTGHEQFWTDFYPLLIAAAPNCNPPSRIANAESVGFDPKNTQPVANLLQMTDEDVLRMKQAHTTFVKSVRQDPPPLHYKPGTRGLVSTAGPSYMPVLVISLRMLRRTGSELPMEVFLADWIEYDGYTCQVVLPSLNARCVVLSEILDAVPGSREKVAKYQYKPLAMLFSSFEEILFLDADAFPLQKPESIFSSEPFRSKGLVTFPDFWGPTASPLFYQIASLEQPAPNIRQSTESGEVFISKRTHLRTLLLCAYYNFWGPAYYYPLLSQGAAGEGDKETFLAAAMVLNEPFYQVSEPIRAVGRHKADGFSGSTMVQYNPIEDYALTRKGEWRIEGSAAPAPAPFIIHANFPKFNPATIFHENGPVIKEDGSYTRAWLAPEDVIEAFGTDVERQFWEEIRWTACALEGKTTSWEGKQGICDQAVRYWNETFG</sequence>
<protein>
    <recommendedName>
        <fullName evidence="8">Alpha-1,2-mannosyltransferase (Mnn2)</fullName>
    </recommendedName>
</protein>
<comment type="caution">
    <text evidence="6">The sequence shown here is derived from an EMBL/GenBank/DDBJ whole genome shotgun (WGS) entry which is preliminary data.</text>
</comment>
<comment type="similarity">
    <text evidence="3">Belongs to the MNN1/MNT family.</text>
</comment>
<dbReference type="Pfam" id="PF11051">
    <property type="entry name" value="Mannosyl_trans3"/>
    <property type="match status" value="2"/>
</dbReference>
<keyword evidence="4" id="KW-0808">Transferase</keyword>